<dbReference type="AlphaFoldDB" id="A0A1M6ZHP3"/>
<evidence type="ECO:0000313" key="1">
    <source>
        <dbReference type="EMBL" id="SHL30028.1"/>
    </source>
</evidence>
<organism evidence="1 2">
    <name type="scientific">Fibrobacter intestinalis</name>
    <dbReference type="NCBI Taxonomy" id="28122"/>
    <lineage>
        <taxon>Bacteria</taxon>
        <taxon>Pseudomonadati</taxon>
        <taxon>Fibrobacterota</taxon>
        <taxon>Fibrobacteria</taxon>
        <taxon>Fibrobacterales</taxon>
        <taxon>Fibrobacteraceae</taxon>
        <taxon>Fibrobacter</taxon>
    </lineage>
</organism>
<proteinExistence type="predicted"/>
<keyword evidence="2" id="KW-1185">Reference proteome</keyword>
<dbReference type="Proteomes" id="UP000184275">
    <property type="component" value="Unassembled WGS sequence"/>
</dbReference>
<name>A0A1M6ZHP3_9BACT</name>
<evidence type="ECO:0008006" key="3">
    <source>
        <dbReference type="Google" id="ProtNLM"/>
    </source>
</evidence>
<reference evidence="2" key="1">
    <citation type="submission" date="2016-11" db="EMBL/GenBank/DDBJ databases">
        <authorList>
            <person name="Varghese N."/>
            <person name="Submissions S."/>
        </authorList>
    </citation>
    <scope>NUCLEOTIDE SEQUENCE [LARGE SCALE GENOMIC DNA]</scope>
    <source>
        <strain evidence="2">UWOS</strain>
    </source>
</reference>
<accession>A0A1M6ZHP3</accession>
<sequence length="69" mass="7665">MAQGRFKVGDRIRIVRMEGEPEYSGREGVIEHVSPAYEPAGILEQLHGTWGGLAVQPSRDTIEMIQQGE</sequence>
<evidence type="ECO:0000313" key="2">
    <source>
        <dbReference type="Proteomes" id="UP000184275"/>
    </source>
</evidence>
<dbReference type="EMBL" id="FRAW01000062">
    <property type="protein sequence ID" value="SHL30028.1"/>
    <property type="molecule type" value="Genomic_DNA"/>
</dbReference>
<dbReference type="RefSeq" id="WP_143159526.1">
    <property type="nucleotide sequence ID" value="NZ_FRAW01000062.1"/>
</dbReference>
<protein>
    <recommendedName>
        <fullName evidence="3">DUF4314 domain-containing protein</fullName>
    </recommendedName>
</protein>
<gene>
    <name evidence="1" type="ORF">SAMN05720469_1625</name>
</gene>